<evidence type="ECO:0000256" key="1">
    <source>
        <dbReference type="ARBA" id="ARBA00004167"/>
    </source>
</evidence>
<evidence type="ECO:0000256" key="2">
    <source>
        <dbReference type="ARBA" id="ARBA00022692"/>
    </source>
</evidence>
<feature type="region of interest" description="Disordered" evidence="5">
    <location>
        <begin position="125"/>
        <end position="233"/>
    </location>
</feature>
<feature type="chain" id="PRO_5015064468" evidence="6">
    <location>
        <begin position="22"/>
        <end position="310"/>
    </location>
</feature>
<proteinExistence type="predicted"/>
<dbReference type="InterPro" id="IPR006260">
    <property type="entry name" value="TonB/TolA_C"/>
</dbReference>
<protein>
    <submittedName>
        <fullName evidence="8">Outer membrane transport energization protein TonB</fullName>
    </submittedName>
</protein>
<dbReference type="Proteomes" id="UP000324252">
    <property type="component" value="Unassembled WGS sequence"/>
</dbReference>
<organism evidence="8 9">
    <name type="scientific">Lutimaribacter pacificus</name>
    <dbReference type="NCBI Taxonomy" id="391948"/>
    <lineage>
        <taxon>Bacteria</taxon>
        <taxon>Pseudomonadati</taxon>
        <taxon>Pseudomonadota</taxon>
        <taxon>Alphaproteobacteria</taxon>
        <taxon>Rhodobacterales</taxon>
        <taxon>Roseobacteraceae</taxon>
        <taxon>Lutimaribacter</taxon>
    </lineage>
</organism>
<comment type="subcellular location">
    <subcellularLocation>
        <location evidence="1">Membrane</location>
        <topology evidence="1">Single-pass membrane protein</topology>
    </subcellularLocation>
</comment>
<keyword evidence="2" id="KW-0812">Transmembrane</keyword>
<evidence type="ECO:0000256" key="5">
    <source>
        <dbReference type="SAM" id="MobiDB-lite"/>
    </source>
</evidence>
<feature type="compositionally biased region" description="Polar residues" evidence="5">
    <location>
        <begin position="60"/>
        <end position="70"/>
    </location>
</feature>
<dbReference type="InterPro" id="IPR037682">
    <property type="entry name" value="TonB_C"/>
</dbReference>
<feature type="compositionally biased region" description="Polar residues" evidence="5">
    <location>
        <begin position="301"/>
        <end position="310"/>
    </location>
</feature>
<gene>
    <name evidence="8" type="ORF">SAMN05444142_10120</name>
</gene>
<evidence type="ECO:0000256" key="3">
    <source>
        <dbReference type="ARBA" id="ARBA00022989"/>
    </source>
</evidence>
<evidence type="ECO:0000256" key="4">
    <source>
        <dbReference type="ARBA" id="ARBA00023136"/>
    </source>
</evidence>
<keyword evidence="6" id="KW-0732">Signal</keyword>
<dbReference type="EMBL" id="FQZZ01000001">
    <property type="protein sequence ID" value="SHJ36719.1"/>
    <property type="molecule type" value="Genomic_DNA"/>
</dbReference>
<dbReference type="NCBIfam" id="TIGR01352">
    <property type="entry name" value="tonB_Cterm"/>
    <property type="match status" value="1"/>
</dbReference>
<feature type="region of interest" description="Disordered" evidence="5">
    <location>
        <begin position="289"/>
        <end position="310"/>
    </location>
</feature>
<keyword evidence="3" id="KW-1133">Transmembrane helix</keyword>
<evidence type="ECO:0000313" key="8">
    <source>
        <dbReference type="EMBL" id="SHJ36719.1"/>
    </source>
</evidence>
<reference evidence="8 9" key="1">
    <citation type="submission" date="2016-11" db="EMBL/GenBank/DDBJ databases">
        <authorList>
            <person name="Varghese N."/>
            <person name="Submissions S."/>
        </authorList>
    </citation>
    <scope>NUCLEOTIDE SEQUENCE [LARGE SCALE GENOMIC DNA]</scope>
    <source>
        <strain evidence="8 9">DSM 29620</strain>
    </source>
</reference>
<dbReference type="AlphaFoldDB" id="A0A1H0D551"/>
<feature type="signal peptide" evidence="6">
    <location>
        <begin position="1"/>
        <end position="21"/>
    </location>
</feature>
<keyword evidence="4" id="KW-0472">Membrane</keyword>
<dbReference type="SUPFAM" id="SSF74653">
    <property type="entry name" value="TolA/TonB C-terminal domain"/>
    <property type="match status" value="1"/>
</dbReference>
<feature type="domain" description="TonB C-terminal" evidence="7">
    <location>
        <begin position="224"/>
        <end position="310"/>
    </location>
</feature>
<evidence type="ECO:0000259" key="7">
    <source>
        <dbReference type="PROSITE" id="PS52015"/>
    </source>
</evidence>
<dbReference type="GO" id="GO:0016020">
    <property type="term" value="C:membrane"/>
    <property type="evidence" value="ECO:0007669"/>
    <property type="project" value="UniProtKB-SubCell"/>
</dbReference>
<evidence type="ECO:0000256" key="6">
    <source>
        <dbReference type="SAM" id="SignalP"/>
    </source>
</evidence>
<feature type="compositionally biased region" description="Polar residues" evidence="5">
    <location>
        <begin position="209"/>
        <end position="222"/>
    </location>
</feature>
<dbReference type="OrthoDB" id="7930032at2"/>
<keyword evidence="9" id="KW-1185">Reference proteome</keyword>
<dbReference type="RefSeq" id="WP_149787057.1">
    <property type="nucleotide sequence ID" value="NZ_FNIO01000001.1"/>
</dbReference>
<sequence length="310" mass="31920">MTASSRLAKAAALIVAVTAHAALAVTFVTQDTPLIEGASGASEVRLGNDFADMSAGTLTAEQPDTATPVSNAEPAPQDRPEHATPLKPEPTPQEDATRAEVQPANKALPVMPEIADAPDRIAALQPVQPEPVEPATEDRPERLTGEAPDSAAVSRSVRPQLRDPDRAPKPKPVAKAQPAPKPVRDPKPAPTGGARDTRAGEATGKSDATARQSGNSGRQQAAGNAAVSNYPGIVMRKLSRAGKPRVRARGAAVVAFSISGNGGLSSVSLARSSGSAELDRAALQLVRGAAPFPQPPQGAQRSFSIQIKGR</sequence>
<dbReference type="GO" id="GO:0055085">
    <property type="term" value="P:transmembrane transport"/>
    <property type="evidence" value="ECO:0007669"/>
    <property type="project" value="InterPro"/>
</dbReference>
<dbReference type="Gene3D" id="3.30.1150.10">
    <property type="match status" value="1"/>
</dbReference>
<evidence type="ECO:0000313" key="9">
    <source>
        <dbReference type="Proteomes" id="UP000324252"/>
    </source>
</evidence>
<name>A0A1H0D551_9RHOB</name>
<feature type="region of interest" description="Disordered" evidence="5">
    <location>
        <begin position="60"/>
        <end position="106"/>
    </location>
</feature>
<dbReference type="Pfam" id="PF13103">
    <property type="entry name" value="TonB_2"/>
    <property type="match status" value="1"/>
</dbReference>
<accession>A0A1H0D551</accession>
<dbReference type="PROSITE" id="PS52015">
    <property type="entry name" value="TONB_CTD"/>
    <property type="match status" value="1"/>
</dbReference>